<keyword evidence="5 7" id="KW-1133">Transmembrane helix</keyword>
<dbReference type="Pfam" id="PF13727">
    <property type="entry name" value="CoA_binding_3"/>
    <property type="match status" value="1"/>
</dbReference>
<dbReference type="InterPro" id="IPR003362">
    <property type="entry name" value="Bact_transf"/>
</dbReference>
<dbReference type="NCBIfam" id="TIGR03023">
    <property type="entry name" value="WcaJ_sugtrans"/>
    <property type="match status" value="1"/>
</dbReference>
<dbReference type="Proteomes" id="UP000198384">
    <property type="component" value="Unassembled WGS sequence"/>
</dbReference>
<dbReference type="GO" id="GO:0016020">
    <property type="term" value="C:membrane"/>
    <property type="evidence" value="ECO:0007669"/>
    <property type="project" value="UniProtKB-SubCell"/>
</dbReference>
<dbReference type="RefSeq" id="WP_245813457.1">
    <property type="nucleotide sequence ID" value="NZ_FZNT01000004.1"/>
</dbReference>
<dbReference type="InterPro" id="IPR017475">
    <property type="entry name" value="EPS_sugar_tfrase"/>
</dbReference>
<reference evidence="9 10" key="1">
    <citation type="submission" date="2017-06" db="EMBL/GenBank/DDBJ databases">
        <authorList>
            <person name="Kim H.J."/>
            <person name="Triplett B.A."/>
        </authorList>
    </citation>
    <scope>NUCLEOTIDE SEQUENCE [LARGE SCALE GENOMIC DNA]</scope>
    <source>
        <strain evidence="9 10">DSM 29150</strain>
    </source>
</reference>
<dbReference type="PANTHER" id="PTHR30576">
    <property type="entry name" value="COLANIC BIOSYNTHESIS UDP-GLUCOSE LIPID CARRIER TRANSFERASE"/>
    <property type="match status" value="1"/>
</dbReference>
<comment type="similarity">
    <text evidence="2">Belongs to the bacterial sugar transferase family.</text>
</comment>
<evidence type="ECO:0000259" key="8">
    <source>
        <dbReference type="Pfam" id="PF02397"/>
    </source>
</evidence>
<evidence type="ECO:0000256" key="7">
    <source>
        <dbReference type="SAM" id="Phobius"/>
    </source>
</evidence>
<dbReference type="GO" id="GO:0016780">
    <property type="term" value="F:phosphotransferase activity, for other substituted phosphate groups"/>
    <property type="evidence" value="ECO:0007669"/>
    <property type="project" value="TreeGrafter"/>
</dbReference>
<feature type="transmembrane region" description="Helical" evidence="7">
    <location>
        <begin position="106"/>
        <end position="130"/>
    </location>
</feature>
<dbReference type="EMBL" id="FZNT01000004">
    <property type="protein sequence ID" value="SNR49789.1"/>
    <property type="molecule type" value="Genomic_DNA"/>
</dbReference>
<name>A0A238WW17_9FLAO</name>
<dbReference type="PANTHER" id="PTHR30576:SF0">
    <property type="entry name" value="UNDECAPRENYL-PHOSPHATE N-ACETYLGALACTOSAMINYL 1-PHOSPHATE TRANSFERASE-RELATED"/>
    <property type="match status" value="1"/>
</dbReference>
<gene>
    <name evidence="9" type="ORF">SAMN06265371_1041</name>
</gene>
<keyword evidence="4 7" id="KW-0812">Transmembrane</keyword>
<dbReference type="Gene3D" id="3.40.50.720">
    <property type="entry name" value="NAD(P)-binding Rossmann-like Domain"/>
    <property type="match status" value="1"/>
</dbReference>
<dbReference type="Pfam" id="PF02397">
    <property type="entry name" value="Bac_transf"/>
    <property type="match status" value="1"/>
</dbReference>
<proteinExistence type="inferred from homology"/>
<evidence type="ECO:0000256" key="6">
    <source>
        <dbReference type="ARBA" id="ARBA00023136"/>
    </source>
</evidence>
<evidence type="ECO:0000256" key="3">
    <source>
        <dbReference type="ARBA" id="ARBA00022679"/>
    </source>
</evidence>
<dbReference type="NCBIfam" id="TIGR03025">
    <property type="entry name" value="EPS_sugtrans"/>
    <property type="match status" value="1"/>
</dbReference>
<evidence type="ECO:0000256" key="1">
    <source>
        <dbReference type="ARBA" id="ARBA00004141"/>
    </source>
</evidence>
<feature type="domain" description="Bacterial sugar transferase" evidence="8">
    <location>
        <begin position="273"/>
        <end position="457"/>
    </location>
</feature>
<feature type="transmembrane region" description="Helical" evidence="7">
    <location>
        <begin position="81"/>
        <end position="100"/>
    </location>
</feature>
<feature type="transmembrane region" description="Helical" evidence="7">
    <location>
        <begin position="278"/>
        <end position="300"/>
    </location>
</feature>
<evidence type="ECO:0000313" key="9">
    <source>
        <dbReference type="EMBL" id="SNR49789.1"/>
    </source>
</evidence>
<dbReference type="AlphaFoldDB" id="A0A238WW17"/>
<protein>
    <submittedName>
        <fullName evidence="9">Undecaprenyl-phosphate galactose phosphotransferase/putative colanic acid biosysnthesis UDP-glucose lipid carrier transferase</fullName>
    </submittedName>
</protein>
<keyword evidence="3 9" id="KW-0808">Transferase</keyword>
<sequence length="465" mass="54566">MMPQPKSKVVLTISFSVDLLLLAFAFFISNYIKFGVLSPKDSFYYTLFLIWETIWVLLVLKFNLYEIPRILYIDKLISKNAQALIAFVFLSATVVFFSTNYKFSRIFFITTLLLFSAFVLIWRALFLFFFKKYRAKKRYRFTELVFIGFNNHIKRFIKTVYLDPKYGYEIKAIFTEAPLKGKLGALKKGKLKDAIKFLEQNKTKEIVISLPHTQAKFINELLQYADNNLIRVSVIPEFSEYLSQIFTINYIENVPVLKFRREPLQSLTNRILKRGFDVVFSSLLIVFVFSWLFPLIAILIKSTSKGPVFFAQERTGRDGETFKCYKFRSMEVNADSDNIQAKKHDKRITRVGAILRKTSLDELPQIVNVLLNNMSLVGPRPHMLKHTEEYRLLVDKFMVRHFAKPGVTGWAQILGFRGETKTVKDMKNRAMADIWYIENWSFMLDLKIILRTVYTILFKKEENAY</sequence>
<keyword evidence="10" id="KW-1185">Reference proteome</keyword>
<comment type="subcellular location">
    <subcellularLocation>
        <location evidence="1">Membrane</location>
        <topology evidence="1">Multi-pass membrane protein</topology>
    </subcellularLocation>
</comment>
<accession>A0A238WW17</accession>
<evidence type="ECO:0000256" key="5">
    <source>
        <dbReference type="ARBA" id="ARBA00022989"/>
    </source>
</evidence>
<keyword evidence="6 7" id="KW-0472">Membrane</keyword>
<organism evidence="9 10">
    <name type="scientific">Lutibacter agarilyticus</name>
    <dbReference type="NCBI Taxonomy" id="1109740"/>
    <lineage>
        <taxon>Bacteria</taxon>
        <taxon>Pseudomonadati</taxon>
        <taxon>Bacteroidota</taxon>
        <taxon>Flavobacteriia</taxon>
        <taxon>Flavobacteriales</taxon>
        <taxon>Flavobacteriaceae</taxon>
        <taxon>Lutibacter</taxon>
    </lineage>
</organism>
<evidence type="ECO:0000256" key="2">
    <source>
        <dbReference type="ARBA" id="ARBA00006464"/>
    </source>
</evidence>
<evidence type="ECO:0000256" key="4">
    <source>
        <dbReference type="ARBA" id="ARBA00022692"/>
    </source>
</evidence>
<feature type="transmembrane region" description="Helical" evidence="7">
    <location>
        <begin position="9"/>
        <end position="31"/>
    </location>
</feature>
<dbReference type="InterPro" id="IPR017473">
    <property type="entry name" value="Undecaprenyl-P_gluc_Ptfrase"/>
</dbReference>
<evidence type="ECO:0000313" key="10">
    <source>
        <dbReference type="Proteomes" id="UP000198384"/>
    </source>
</evidence>
<feature type="transmembrane region" description="Helical" evidence="7">
    <location>
        <begin position="43"/>
        <end position="60"/>
    </location>
</feature>